<dbReference type="NCBIfam" id="TIGR01219">
    <property type="entry name" value="Pmev_kin_ERG8"/>
    <property type="match status" value="1"/>
</dbReference>
<keyword evidence="7 13" id="KW-0418">Kinase</keyword>
<sequence length="489" mass="54347">MYNIFNAIKKNHELIFQSINITPMNNTARAFTAPGKAFLAGGYLVLEPIYNAYVTALSSRMHAIVKNRDSDEVPSSTITISSPQFQEGEWKYEVDNGNLVKIPTEVKQRNNPFLEATVFTVLSYIQPKEKFNLEITIFSDPGYHSQHDTTTKLSVNKTKKFLYHSKPINAVAKTGLGSSAGLVAVVTTALISAFEDGTIGNLQNVIHNCSQIAHCYAQKKIGSGFDVATAVYGSIIYRRFDPGLINELFQHGFFNSQNDEQLKQSYATALVNLVESKWEFNNTRCTLPPGIRLLMGDIKGGSETPKLVSRVLKWKSENVSQSSELYKRLNQANLDFIDALSSLHRFYTETPATYKDFLAYLQSTSVAVLESNSQQTDPKLAPFVNLIEAIKNIRSNLRDLTAYSGAEIEPQSQTILLDNCNEIKGCLGGMVPGAGGYDAICLLVIEDSINEFVDSTKQDNKFENVAWLNLHEEDDGIVEEQVNDYSGLL</sequence>
<dbReference type="STRING" id="284592.Q6BHI1"/>
<proteinExistence type="inferred from homology"/>
<evidence type="ECO:0000256" key="13">
    <source>
        <dbReference type="PIRNR" id="PIRNR017288"/>
    </source>
</evidence>
<dbReference type="OrthoDB" id="10262935at2759"/>
<evidence type="ECO:0000256" key="12">
    <source>
        <dbReference type="ARBA" id="ARBA00029326"/>
    </source>
</evidence>
<dbReference type="InterPro" id="IPR006204">
    <property type="entry name" value="GHMP_kinase_N_dom"/>
</dbReference>
<keyword evidence="16" id="KW-1185">Reference proteome</keyword>
<accession>Q6BHI1</accession>
<evidence type="ECO:0000256" key="10">
    <source>
        <dbReference type="ARBA" id="ARBA00023098"/>
    </source>
</evidence>
<dbReference type="EMBL" id="CR382139">
    <property type="protein sequence ID" value="CAG90846.2"/>
    <property type="molecule type" value="Genomic_DNA"/>
</dbReference>
<evidence type="ECO:0000256" key="11">
    <source>
        <dbReference type="ARBA" id="ARBA00023221"/>
    </source>
</evidence>
<name>Q6BHI1_DEBHA</name>
<comment type="similarity">
    <text evidence="2 13">Belongs to the GHMP kinase family. Mevalonate kinase subfamily.</text>
</comment>
<evidence type="ECO:0000256" key="9">
    <source>
        <dbReference type="ARBA" id="ARBA00022955"/>
    </source>
</evidence>
<evidence type="ECO:0000313" key="15">
    <source>
        <dbReference type="EMBL" id="CAG90846.2"/>
    </source>
</evidence>
<dbReference type="GO" id="GO:0031388">
    <property type="term" value="P:organic acid phosphorylation"/>
    <property type="evidence" value="ECO:0007669"/>
    <property type="project" value="EnsemblFungi"/>
</dbReference>
<comment type="pathway">
    <text evidence="1 13">Isoprenoid biosynthesis; isopentenyl diphosphate biosynthesis via mevalonate pathway; isopentenyl diphosphate from (R)-mevalonate: step 2/3.</text>
</comment>
<dbReference type="PANTHER" id="PTHR31814">
    <property type="match status" value="1"/>
</dbReference>
<dbReference type="VEuPathDB" id="FungiDB:DEHA2G18392g"/>
<dbReference type="GeneID" id="2905279"/>
<dbReference type="AlphaFoldDB" id="Q6BHI1"/>
<dbReference type="FunCoup" id="Q6BHI1">
    <property type="interactions" value="136"/>
</dbReference>
<organism evidence="15 16">
    <name type="scientific">Debaryomyces hansenii (strain ATCC 36239 / CBS 767 / BCRC 21394 / JCM 1990 / NBRC 0083 / IGC 2968)</name>
    <name type="common">Yeast</name>
    <name type="synonym">Torulaspora hansenii</name>
    <dbReference type="NCBI Taxonomy" id="284592"/>
    <lineage>
        <taxon>Eukaryota</taxon>
        <taxon>Fungi</taxon>
        <taxon>Dikarya</taxon>
        <taxon>Ascomycota</taxon>
        <taxon>Saccharomycotina</taxon>
        <taxon>Pichiomycetes</taxon>
        <taxon>Debaryomycetaceae</taxon>
        <taxon>Debaryomyces</taxon>
    </lineage>
</organism>
<evidence type="ECO:0000256" key="1">
    <source>
        <dbReference type="ARBA" id="ARBA00005017"/>
    </source>
</evidence>
<dbReference type="SUPFAM" id="SSF54211">
    <property type="entry name" value="Ribosomal protein S5 domain 2-like"/>
    <property type="match status" value="1"/>
</dbReference>
<dbReference type="GO" id="GO:0005777">
    <property type="term" value="C:peroxisome"/>
    <property type="evidence" value="ECO:0007669"/>
    <property type="project" value="TreeGrafter"/>
</dbReference>
<dbReference type="InParanoid" id="Q6BHI1"/>
<evidence type="ECO:0000256" key="7">
    <source>
        <dbReference type="ARBA" id="ARBA00022777"/>
    </source>
</evidence>
<reference evidence="15 16" key="1">
    <citation type="journal article" date="2004" name="Nature">
        <title>Genome evolution in yeasts.</title>
        <authorList>
            <consortium name="Genolevures"/>
            <person name="Dujon B."/>
            <person name="Sherman D."/>
            <person name="Fischer G."/>
            <person name="Durrens P."/>
            <person name="Casaregola S."/>
            <person name="Lafontaine I."/>
            <person name="de Montigny J."/>
            <person name="Marck C."/>
            <person name="Neuveglise C."/>
            <person name="Talla E."/>
            <person name="Goffard N."/>
            <person name="Frangeul L."/>
            <person name="Aigle M."/>
            <person name="Anthouard V."/>
            <person name="Babour A."/>
            <person name="Barbe V."/>
            <person name="Barnay S."/>
            <person name="Blanchin S."/>
            <person name="Beckerich J.M."/>
            <person name="Beyne E."/>
            <person name="Bleykasten C."/>
            <person name="Boisrame A."/>
            <person name="Boyer J."/>
            <person name="Cattolico L."/>
            <person name="Confanioleri F."/>
            <person name="de Daruvar A."/>
            <person name="Despons L."/>
            <person name="Fabre E."/>
            <person name="Fairhead C."/>
            <person name="Ferry-Dumazet H."/>
            <person name="Groppi A."/>
            <person name="Hantraye F."/>
            <person name="Hennequin C."/>
            <person name="Jauniaux N."/>
            <person name="Joyet P."/>
            <person name="Kachouri R."/>
            <person name="Kerrest A."/>
            <person name="Koszul R."/>
            <person name="Lemaire M."/>
            <person name="Lesur I."/>
            <person name="Ma L."/>
            <person name="Muller H."/>
            <person name="Nicaud J.M."/>
            <person name="Nikolski M."/>
            <person name="Oztas S."/>
            <person name="Ozier-Kalogeropoulos O."/>
            <person name="Pellenz S."/>
            <person name="Potier S."/>
            <person name="Richard G.F."/>
            <person name="Straub M.L."/>
            <person name="Suleau A."/>
            <person name="Swennene D."/>
            <person name="Tekaia F."/>
            <person name="Wesolowski-Louvel M."/>
            <person name="Westhof E."/>
            <person name="Wirth B."/>
            <person name="Zeniou-Meyer M."/>
            <person name="Zivanovic I."/>
            <person name="Bolotin-Fukuhara M."/>
            <person name="Thierry A."/>
            <person name="Bouchier C."/>
            <person name="Caudron B."/>
            <person name="Scarpelli C."/>
            <person name="Gaillardin C."/>
            <person name="Weissenbach J."/>
            <person name="Wincker P."/>
            <person name="Souciet J.L."/>
        </authorList>
    </citation>
    <scope>NUCLEOTIDE SEQUENCE [LARGE SCALE GENOMIC DNA]</scope>
    <source>
        <strain evidence="16">ATCC 36239 / CBS 767 / BCRC 21394 / JCM 1990 / NBRC 0083 / IGC 2968</strain>
    </source>
</reference>
<dbReference type="Pfam" id="PF00288">
    <property type="entry name" value="GHMP_kinases_N"/>
    <property type="match status" value="1"/>
</dbReference>
<comment type="catalytic activity">
    <reaction evidence="12">
        <text>(R)-5-phosphomevalonate + ATP = (R)-5-diphosphomevalonate + ADP</text>
        <dbReference type="Rhea" id="RHEA:16341"/>
        <dbReference type="ChEBI" id="CHEBI:30616"/>
        <dbReference type="ChEBI" id="CHEBI:57557"/>
        <dbReference type="ChEBI" id="CHEBI:58146"/>
        <dbReference type="ChEBI" id="CHEBI:456216"/>
        <dbReference type="EC" id="2.7.4.2"/>
    </reaction>
    <physiologicalReaction direction="left-to-right" evidence="12">
        <dbReference type="Rhea" id="RHEA:16342"/>
    </physiologicalReaction>
</comment>
<dbReference type="InterPro" id="IPR014721">
    <property type="entry name" value="Ribsml_uS5_D2-typ_fold_subgr"/>
</dbReference>
<keyword evidence="11 13" id="KW-0753">Steroid metabolism</keyword>
<dbReference type="InterPro" id="IPR036554">
    <property type="entry name" value="GHMP_kinase_C_sf"/>
</dbReference>
<dbReference type="InterPro" id="IPR035102">
    <property type="entry name" value="Phosphomevalonate_kinase"/>
</dbReference>
<protein>
    <recommendedName>
        <fullName evidence="3 13">Phosphomevalonate kinase</fullName>
        <ecNumber evidence="3 13">2.7.4.2</ecNumber>
    </recommendedName>
</protein>
<dbReference type="PANTHER" id="PTHR31814:SF2">
    <property type="entry name" value="PHOSPHOMEVALONATE KINASE"/>
    <property type="match status" value="1"/>
</dbReference>
<dbReference type="Proteomes" id="UP000000599">
    <property type="component" value="Chromosome G"/>
</dbReference>
<dbReference type="HOGENOM" id="CLU_022059_1_0_1"/>
<evidence type="ECO:0000259" key="14">
    <source>
        <dbReference type="Pfam" id="PF00288"/>
    </source>
</evidence>
<dbReference type="GO" id="GO:0005524">
    <property type="term" value="F:ATP binding"/>
    <property type="evidence" value="ECO:0007669"/>
    <property type="project" value="UniProtKB-UniRule"/>
</dbReference>
<evidence type="ECO:0000313" key="16">
    <source>
        <dbReference type="Proteomes" id="UP000000599"/>
    </source>
</evidence>
<keyword evidence="10 13" id="KW-0443">Lipid metabolism</keyword>
<evidence type="ECO:0000256" key="8">
    <source>
        <dbReference type="ARBA" id="ARBA00022840"/>
    </source>
</evidence>
<dbReference type="InterPro" id="IPR016005">
    <property type="entry name" value="Erg8"/>
</dbReference>
<keyword evidence="8" id="KW-0067">ATP-binding</keyword>
<evidence type="ECO:0000256" key="3">
    <source>
        <dbReference type="ARBA" id="ARBA00012958"/>
    </source>
</evidence>
<dbReference type="GO" id="GO:0004631">
    <property type="term" value="F:phosphomevalonate kinase activity"/>
    <property type="evidence" value="ECO:0007669"/>
    <property type="project" value="UniProtKB-UniRule"/>
</dbReference>
<dbReference type="Gene3D" id="3.30.70.890">
    <property type="entry name" value="GHMP kinase, C-terminal domain"/>
    <property type="match status" value="1"/>
</dbReference>
<dbReference type="RefSeq" id="XP_462340.2">
    <property type="nucleotide sequence ID" value="XM_462340.2"/>
</dbReference>
<dbReference type="GO" id="GO:0019287">
    <property type="term" value="P:isopentenyl diphosphate biosynthetic process, mevalonate pathway"/>
    <property type="evidence" value="ECO:0007669"/>
    <property type="project" value="UniProtKB-UniRule"/>
</dbReference>
<evidence type="ECO:0000256" key="6">
    <source>
        <dbReference type="ARBA" id="ARBA00022741"/>
    </source>
</evidence>
<feature type="domain" description="GHMP kinase N-terminal" evidence="14">
    <location>
        <begin position="172"/>
        <end position="233"/>
    </location>
</feature>
<evidence type="ECO:0000256" key="2">
    <source>
        <dbReference type="ARBA" id="ARBA00006495"/>
    </source>
</evidence>
<keyword evidence="9 13" id="KW-0752">Steroid biosynthesis</keyword>
<dbReference type="eggNOG" id="KOG4519">
    <property type="taxonomic scope" value="Eukaryota"/>
</dbReference>
<keyword evidence="4 13" id="KW-0444">Lipid biosynthesis</keyword>
<dbReference type="KEGG" id="dha:DEHA2G18392g"/>
<evidence type="ECO:0000256" key="4">
    <source>
        <dbReference type="ARBA" id="ARBA00022516"/>
    </source>
</evidence>
<keyword evidence="5 13" id="KW-0808">Transferase</keyword>
<dbReference type="GO" id="GO:0010142">
    <property type="term" value="P:farnesyl diphosphate biosynthetic process, mevalonate pathway"/>
    <property type="evidence" value="ECO:0007669"/>
    <property type="project" value="EnsemblFungi"/>
</dbReference>
<dbReference type="OMA" id="LVIHRTM"/>
<dbReference type="EC" id="2.7.4.2" evidence="3 13"/>
<dbReference type="Gene3D" id="3.30.230.10">
    <property type="match status" value="1"/>
</dbReference>
<dbReference type="GO" id="GO:0006696">
    <property type="term" value="P:ergosterol biosynthetic process"/>
    <property type="evidence" value="ECO:0007669"/>
    <property type="project" value="EnsemblFungi"/>
</dbReference>
<dbReference type="UniPathway" id="UPA00057">
    <property type="reaction ID" value="UER00099"/>
</dbReference>
<dbReference type="InterPro" id="IPR020568">
    <property type="entry name" value="Ribosomal_Su5_D2-typ_SF"/>
</dbReference>
<dbReference type="PIRSF" id="PIRSF017288">
    <property type="entry name" value="PMK_GHMP_euk"/>
    <property type="match status" value="1"/>
</dbReference>
<evidence type="ECO:0000256" key="5">
    <source>
        <dbReference type="ARBA" id="ARBA00022679"/>
    </source>
</evidence>
<gene>
    <name evidence="15" type="ordered locus">DEHA2G18392g</name>
</gene>
<keyword evidence="6" id="KW-0547">Nucleotide-binding</keyword>